<dbReference type="EMBL" id="CM004480">
    <property type="protein sequence ID" value="OCT67949.1"/>
    <property type="molecule type" value="Genomic_DNA"/>
</dbReference>
<dbReference type="InterPro" id="IPR036236">
    <property type="entry name" value="Znf_C2H2_sf"/>
</dbReference>
<feature type="domain" description="C2H2-type" evidence="13">
    <location>
        <begin position="103"/>
        <end position="130"/>
    </location>
</feature>
<gene>
    <name evidence="14" type="ORF">XELAEV_18039247mg</name>
</gene>
<keyword evidence="7" id="KW-0862">Zinc</keyword>
<dbReference type="AlphaFoldDB" id="A0A974C771"/>
<evidence type="ECO:0000256" key="11">
    <source>
        <dbReference type="ARBA" id="ARBA00023242"/>
    </source>
</evidence>
<evidence type="ECO:0000256" key="8">
    <source>
        <dbReference type="ARBA" id="ARBA00023015"/>
    </source>
</evidence>
<comment type="subcellular location">
    <subcellularLocation>
        <location evidence="2">Nucleus</location>
    </subcellularLocation>
</comment>
<keyword evidence="4" id="KW-0479">Metal-binding</keyword>
<evidence type="ECO:0000259" key="13">
    <source>
        <dbReference type="PROSITE" id="PS50157"/>
    </source>
</evidence>
<evidence type="ECO:0000256" key="5">
    <source>
        <dbReference type="ARBA" id="ARBA00022737"/>
    </source>
</evidence>
<comment type="similarity">
    <text evidence="3">Belongs to the krueppel C2H2-type zinc-finger protein family.</text>
</comment>
<evidence type="ECO:0000256" key="6">
    <source>
        <dbReference type="ARBA" id="ARBA00022771"/>
    </source>
</evidence>
<dbReference type="Gene3D" id="3.30.160.60">
    <property type="entry name" value="Classic Zinc Finger"/>
    <property type="match status" value="4"/>
</dbReference>
<dbReference type="FunFam" id="3.30.160.60:FF:000097">
    <property type="entry name" value="Zinc finger protein"/>
    <property type="match status" value="1"/>
</dbReference>
<evidence type="ECO:0000256" key="2">
    <source>
        <dbReference type="ARBA" id="ARBA00004123"/>
    </source>
</evidence>
<dbReference type="InterPro" id="IPR013087">
    <property type="entry name" value="Znf_C2H2_type"/>
</dbReference>
<keyword evidence="6 12" id="KW-0863">Zinc-finger</keyword>
<protein>
    <recommendedName>
        <fullName evidence="13">C2H2-type domain-containing protein</fullName>
    </recommendedName>
</protein>
<organism evidence="14 15">
    <name type="scientific">Xenopus laevis</name>
    <name type="common">African clawed frog</name>
    <dbReference type="NCBI Taxonomy" id="8355"/>
    <lineage>
        <taxon>Eukaryota</taxon>
        <taxon>Metazoa</taxon>
        <taxon>Chordata</taxon>
        <taxon>Craniata</taxon>
        <taxon>Vertebrata</taxon>
        <taxon>Euteleostomi</taxon>
        <taxon>Amphibia</taxon>
        <taxon>Batrachia</taxon>
        <taxon>Anura</taxon>
        <taxon>Pipoidea</taxon>
        <taxon>Pipidae</taxon>
        <taxon>Xenopodinae</taxon>
        <taxon>Xenopus</taxon>
        <taxon>Xenopus</taxon>
    </lineage>
</organism>
<feature type="domain" description="C2H2-type" evidence="13">
    <location>
        <begin position="131"/>
        <end position="158"/>
    </location>
</feature>
<evidence type="ECO:0000313" key="14">
    <source>
        <dbReference type="EMBL" id="OCT67949.1"/>
    </source>
</evidence>
<evidence type="ECO:0000256" key="3">
    <source>
        <dbReference type="ARBA" id="ARBA00006991"/>
    </source>
</evidence>
<evidence type="ECO:0000313" key="15">
    <source>
        <dbReference type="Proteomes" id="UP000694892"/>
    </source>
</evidence>
<keyword evidence="8" id="KW-0805">Transcription regulation</keyword>
<dbReference type="FunFam" id="3.30.160.60:FF:000060">
    <property type="entry name" value="zinc finger protein 436"/>
    <property type="match status" value="1"/>
</dbReference>
<dbReference type="PROSITE" id="PS00028">
    <property type="entry name" value="ZINC_FINGER_C2H2_1"/>
    <property type="match status" value="2"/>
</dbReference>
<evidence type="ECO:0000256" key="1">
    <source>
        <dbReference type="ARBA" id="ARBA00003767"/>
    </source>
</evidence>
<dbReference type="Proteomes" id="UP000694892">
    <property type="component" value="Chromosome 8L"/>
</dbReference>
<dbReference type="GO" id="GO:0008270">
    <property type="term" value="F:zinc ion binding"/>
    <property type="evidence" value="ECO:0007669"/>
    <property type="project" value="UniProtKB-KW"/>
</dbReference>
<evidence type="ECO:0000256" key="7">
    <source>
        <dbReference type="ARBA" id="ARBA00022833"/>
    </source>
</evidence>
<dbReference type="Pfam" id="PF00096">
    <property type="entry name" value="zf-C2H2"/>
    <property type="match status" value="2"/>
</dbReference>
<dbReference type="GO" id="GO:0005634">
    <property type="term" value="C:nucleus"/>
    <property type="evidence" value="ECO:0007669"/>
    <property type="project" value="UniProtKB-SubCell"/>
</dbReference>
<proteinExistence type="inferred from homology"/>
<dbReference type="FunFam" id="3.30.160.60:FF:000446">
    <property type="entry name" value="Zinc finger protein"/>
    <property type="match status" value="1"/>
</dbReference>
<dbReference type="PROSITE" id="PS50157">
    <property type="entry name" value="ZINC_FINGER_C2H2_2"/>
    <property type="match status" value="4"/>
</dbReference>
<keyword evidence="9" id="KW-0238">DNA-binding</keyword>
<dbReference type="PANTHER" id="PTHR24394:SF44">
    <property type="entry name" value="ZINC FINGER PROTEIN 271-LIKE"/>
    <property type="match status" value="1"/>
</dbReference>
<feature type="domain" description="C2H2-type" evidence="13">
    <location>
        <begin position="159"/>
        <end position="186"/>
    </location>
</feature>
<evidence type="ECO:0000256" key="10">
    <source>
        <dbReference type="ARBA" id="ARBA00023163"/>
    </source>
</evidence>
<feature type="domain" description="C2H2-type" evidence="13">
    <location>
        <begin position="75"/>
        <end position="102"/>
    </location>
</feature>
<accession>A0A974C771</accession>
<dbReference type="PANTHER" id="PTHR24394">
    <property type="entry name" value="ZINC FINGER PROTEIN"/>
    <property type="match status" value="1"/>
</dbReference>
<name>A0A974C771_XENLA</name>
<keyword evidence="11" id="KW-0539">Nucleus</keyword>
<evidence type="ECO:0000256" key="9">
    <source>
        <dbReference type="ARBA" id="ARBA00023125"/>
    </source>
</evidence>
<evidence type="ECO:0000256" key="12">
    <source>
        <dbReference type="PROSITE-ProRule" id="PRU00042"/>
    </source>
</evidence>
<evidence type="ECO:0000256" key="4">
    <source>
        <dbReference type="ARBA" id="ARBA00022723"/>
    </source>
</evidence>
<sequence length="201" mass="22999">MERELVTNAVLKYALEIIHLLTAEYSITVCQIKDEQFDNVCTEEPMVTENIHKENSSATNHDLQDTRKLTQARDLFCNVCGKTFARKSHVSVHQGIHTEEKPYTCMECVRKFTNNSHLVLNKVVHTREKPFTCPKCGIDFTQNSSLVKHSEIHADQKPHVCNECGKSYCHNANLDVNLRLHAGEKPYVCRHCERGFAKLVC</sequence>
<dbReference type="GO" id="GO:0000981">
    <property type="term" value="F:DNA-binding transcription factor activity, RNA polymerase II-specific"/>
    <property type="evidence" value="ECO:0007669"/>
    <property type="project" value="TreeGrafter"/>
</dbReference>
<dbReference type="OMA" id="RTHTRIN"/>
<comment type="function">
    <text evidence="1">May be involved in transcriptional regulation.</text>
</comment>
<dbReference type="SMART" id="SM00355">
    <property type="entry name" value="ZnF_C2H2"/>
    <property type="match status" value="4"/>
</dbReference>
<dbReference type="FunFam" id="3.30.160.60:FF:001498">
    <property type="entry name" value="Zinc finger protein 404"/>
    <property type="match status" value="1"/>
</dbReference>
<reference evidence="15" key="1">
    <citation type="journal article" date="2016" name="Nature">
        <title>Genome evolution in the allotetraploid frog Xenopus laevis.</title>
        <authorList>
            <person name="Session A.M."/>
            <person name="Uno Y."/>
            <person name="Kwon T."/>
            <person name="Chapman J.A."/>
            <person name="Toyoda A."/>
            <person name="Takahashi S."/>
            <person name="Fukui A."/>
            <person name="Hikosaka A."/>
            <person name="Suzuki A."/>
            <person name="Kondo M."/>
            <person name="van Heeringen S.J."/>
            <person name="Quigley I."/>
            <person name="Heinz S."/>
            <person name="Ogino H."/>
            <person name="Ochi H."/>
            <person name="Hellsten U."/>
            <person name="Lyons J.B."/>
            <person name="Simakov O."/>
            <person name="Putnam N."/>
            <person name="Stites J."/>
            <person name="Kuroki Y."/>
            <person name="Tanaka T."/>
            <person name="Michiue T."/>
            <person name="Watanabe M."/>
            <person name="Bogdanovic O."/>
            <person name="Lister R."/>
            <person name="Georgiou G."/>
            <person name="Paranjpe S.S."/>
            <person name="van Kruijsbergen I."/>
            <person name="Shu S."/>
            <person name="Carlson J."/>
            <person name="Kinoshita T."/>
            <person name="Ohta Y."/>
            <person name="Mawaribuchi S."/>
            <person name="Jenkins J."/>
            <person name="Grimwood J."/>
            <person name="Schmutz J."/>
            <person name="Mitros T."/>
            <person name="Mozaffari S.V."/>
            <person name="Suzuki Y."/>
            <person name="Haramoto Y."/>
            <person name="Yamamoto T.S."/>
            <person name="Takagi C."/>
            <person name="Heald R."/>
            <person name="Miller K."/>
            <person name="Haudenschild C."/>
            <person name="Kitzman J."/>
            <person name="Nakayama T."/>
            <person name="Izutsu Y."/>
            <person name="Robert J."/>
            <person name="Fortriede J."/>
            <person name="Burns K."/>
            <person name="Lotay V."/>
            <person name="Karimi K."/>
            <person name="Yasuoka Y."/>
            <person name="Dichmann D.S."/>
            <person name="Flajnik M.F."/>
            <person name="Houston D.W."/>
            <person name="Shendure J."/>
            <person name="DuPasquier L."/>
            <person name="Vize P.D."/>
            <person name="Zorn A.M."/>
            <person name="Ito M."/>
            <person name="Marcotte E.M."/>
            <person name="Wallingford J.B."/>
            <person name="Ito Y."/>
            <person name="Asashima M."/>
            <person name="Ueno N."/>
            <person name="Matsuda Y."/>
            <person name="Veenstra G.J."/>
            <person name="Fujiyama A."/>
            <person name="Harland R.M."/>
            <person name="Taira M."/>
            <person name="Rokhsar D.S."/>
        </authorList>
    </citation>
    <scope>NUCLEOTIDE SEQUENCE [LARGE SCALE GENOMIC DNA]</scope>
    <source>
        <strain evidence="15">J</strain>
    </source>
</reference>
<keyword evidence="10" id="KW-0804">Transcription</keyword>
<dbReference type="SUPFAM" id="SSF57667">
    <property type="entry name" value="beta-beta-alpha zinc fingers"/>
    <property type="match status" value="3"/>
</dbReference>
<keyword evidence="5" id="KW-0677">Repeat</keyword>
<dbReference type="GO" id="GO:0003677">
    <property type="term" value="F:DNA binding"/>
    <property type="evidence" value="ECO:0007669"/>
    <property type="project" value="UniProtKB-KW"/>
</dbReference>